<keyword evidence="4" id="KW-1185">Reference proteome</keyword>
<name>A0A0V0R6R5_PSEPJ</name>
<dbReference type="EMBL" id="LDAU01000040">
    <property type="protein sequence ID" value="KRX10042.1"/>
    <property type="molecule type" value="Genomic_DNA"/>
</dbReference>
<organism evidence="3 4">
    <name type="scientific">Pseudocohnilembus persalinus</name>
    <name type="common">Ciliate</name>
    <dbReference type="NCBI Taxonomy" id="266149"/>
    <lineage>
        <taxon>Eukaryota</taxon>
        <taxon>Sar</taxon>
        <taxon>Alveolata</taxon>
        <taxon>Ciliophora</taxon>
        <taxon>Intramacronucleata</taxon>
        <taxon>Oligohymenophorea</taxon>
        <taxon>Scuticociliatia</taxon>
        <taxon>Philasterida</taxon>
        <taxon>Pseudocohnilembidae</taxon>
        <taxon>Pseudocohnilembus</taxon>
    </lineage>
</organism>
<evidence type="ECO:0000256" key="1">
    <source>
        <dbReference type="SAM" id="MobiDB-lite"/>
    </source>
</evidence>
<dbReference type="InterPro" id="IPR051413">
    <property type="entry name" value="K/Na_HCN_channel"/>
</dbReference>
<dbReference type="GO" id="GO:0098855">
    <property type="term" value="C:HCN channel complex"/>
    <property type="evidence" value="ECO:0007669"/>
    <property type="project" value="TreeGrafter"/>
</dbReference>
<dbReference type="PANTHER" id="PTHR45689">
    <property type="entry name" value="I[[H]] CHANNEL, ISOFORM E"/>
    <property type="match status" value="1"/>
</dbReference>
<feature type="compositionally biased region" description="Polar residues" evidence="1">
    <location>
        <begin position="829"/>
        <end position="853"/>
    </location>
</feature>
<dbReference type="InterPro" id="IPR018490">
    <property type="entry name" value="cNMP-bd_dom_sf"/>
</dbReference>
<dbReference type="CDD" id="cd00038">
    <property type="entry name" value="CAP_ED"/>
    <property type="match status" value="1"/>
</dbReference>
<reference evidence="3 4" key="1">
    <citation type="journal article" date="2015" name="Sci. Rep.">
        <title>Genome of the facultative scuticociliatosis pathogen Pseudocohnilembus persalinus provides insight into its virulence through horizontal gene transfer.</title>
        <authorList>
            <person name="Xiong J."/>
            <person name="Wang G."/>
            <person name="Cheng J."/>
            <person name="Tian M."/>
            <person name="Pan X."/>
            <person name="Warren A."/>
            <person name="Jiang C."/>
            <person name="Yuan D."/>
            <person name="Miao W."/>
        </authorList>
    </citation>
    <scope>NUCLEOTIDE SEQUENCE [LARGE SCALE GENOMIC DNA]</scope>
    <source>
        <strain evidence="3">36N120E</strain>
    </source>
</reference>
<feature type="domain" description="Cyclic nucleotide-binding" evidence="2">
    <location>
        <begin position="102"/>
        <end position="203"/>
    </location>
</feature>
<dbReference type="Gene3D" id="2.60.120.10">
    <property type="entry name" value="Jelly Rolls"/>
    <property type="match status" value="1"/>
</dbReference>
<dbReference type="InterPro" id="IPR014710">
    <property type="entry name" value="RmlC-like_jellyroll"/>
</dbReference>
<dbReference type="PROSITE" id="PS50042">
    <property type="entry name" value="CNMP_BINDING_3"/>
    <property type="match status" value="1"/>
</dbReference>
<dbReference type="InParanoid" id="A0A0V0R6R5"/>
<dbReference type="GO" id="GO:0035725">
    <property type="term" value="P:sodium ion transmembrane transport"/>
    <property type="evidence" value="ECO:0007669"/>
    <property type="project" value="TreeGrafter"/>
</dbReference>
<evidence type="ECO:0000313" key="4">
    <source>
        <dbReference type="Proteomes" id="UP000054937"/>
    </source>
</evidence>
<protein>
    <submittedName>
        <fullName evidence="3">Cyclic nucleotide-binding protein</fullName>
    </submittedName>
</protein>
<dbReference type="AlphaFoldDB" id="A0A0V0R6R5"/>
<evidence type="ECO:0000259" key="2">
    <source>
        <dbReference type="PROSITE" id="PS50042"/>
    </source>
</evidence>
<proteinExistence type="predicted"/>
<dbReference type="SUPFAM" id="SSF51206">
    <property type="entry name" value="cAMP-binding domain-like"/>
    <property type="match status" value="1"/>
</dbReference>
<dbReference type="Proteomes" id="UP000054937">
    <property type="component" value="Unassembled WGS sequence"/>
</dbReference>
<dbReference type="Gene3D" id="1.10.287.630">
    <property type="entry name" value="Helix hairpin bin"/>
    <property type="match status" value="1"/>
</dbReference>
<accession>A0A0V0R6R5</accession>
<dbReference type="Pfam" id="PF00027">
    <property type="entry name" value="cNMP_binding"/>
    <property type="match status" value="1"/>
</dbReference>
<dbReference type="PANTHER" id="PTHR45689:SF5">
    <property type="entry name" value="I[[H]] CHANNEL, ISOFORM E"/>
    <property type="match status" value="1"/>
</dbReference>
<dbReference type="GO" id="GO:0003254">
    <property type="term" value="P:regulation of membrane depolarization"/>
    <property type="evidence" value="ECO:0007669"/>
    <property type="project" value="TreeGrafter"/>
</dbReference>
<dbReference type="SMART" id="SM00100">
    <property type="entry name" value="cNMP"/>
    <property type="match status" value="1"/>
</dbReference>
<sequence length="908" mass="108024">MLINCGVFGYTINYLGNIINDMNKDKNNHEKELILMNSYLSQKKVSRDTKLRVRNYLEYLHQEGQGLNLEEQKQIQKKLSSKLQEELLQEVTKNCLEKLPFLQQNFSKKLLEKLHPIIDEIKFTPLEVIYTEKQEDSSIYLISKGQVEVYYNTKPQFPIVFLEKDQYFGEVQFFTNLPRDATVRATEFTTLIQIKREKFINLIKELNVKETDENIDWEQFCFIRDSIINNKNFGPISILFFINIMINNLKIKIKYVQLFFLNQCQDLKCYTCKDWRHQAKNCRKTHFNNSMQKYVFNEKKQPYITQIRSVYERTFGTVSYWENYFQIEDRMLDYLEEQGDYLSIYQDKYLFSYINNINCLHNLDPNLYTYEESQFEKSQQFIQDEKQQSSNNINNLHQKTQKTEGSYGIINEQVQQKNQQLQYQSQQQSDVKIKAKPSLLFQKRQQNYQNNRIFHKKFSTMNNQIKQWQQKQQIFGNNLQFGKPKYDLELSIIKDTGIEQNKQLQSQNNIVSPKVDGKINTQKVKIVKYIKQTFQPTNNLQQIQFTQISEQNFKEVQKNQDFTQNCNNNKQVFDFLNDYDEKQRYNKIINEELSISSSNLSSSQNTVISSKSSQNQYSMLNDKENNQTNDKISIVCKSSNNINIENCNNQDYLDQQYNPQSQQNMYKSSSTSNENISKIDLLEIDTNRIFNDQQTLKKDECKQKINNLSDLDNINSQENSKNYQNQNLRNNFNMRNFNLEQDEDVGSLHQLINSQLYSQNKSNTMNCIDFQFSPNEGDRIKKLKKNDSDQVQENSFQKKLHTIDSINNSFTNQQLSDGNKSKMEQQLLQNPNSNNEKKTQIQYSQNQRKSSMKQPEFDQKDQPNILIPKFIYKARRDHYVYWEMSRLARGKSTTFTHIEWNEDSVNIQ</sequence>
<evidence type="ECO:0000313" key="3">
    <source>
        <dbReference type="EMBL" id="KRX10042.1"/>
    </source>
</evidence>
<comment type="caution">
    <text evidence="3">The sequence shown here is derived from an EMBL/GenBank/DDBJ whole genome shotgun (WGS) entry which is preliminary data.</text>
</comment>
<dbReference type="GO" id="GO:0005249">
    <property type="term" value="F:voltage-gated potassium channel activity"/>
    <property type="evidence" value="ECO:0007669"/>
    <property type="project" value="TreeGrafter"/>
</dbReference>
<feature type="region of interest" description="Disordered" evidence="1">
    <location>
        <begin position="829"/>
        <end position="860"/>
    </location>
</feature>
<dbReference type="OrthoDB" id="283797at2759"/>
<dbReference type="InterPro" id="IPR000595">
    <property type="entry name" value="cNMP-bd_dom"/>
</dbReference>
<gene>
    <name evidence="3" type="ORF">PPERSA_08445</name>
</gene>